<feature type="transmembrane region" description="Helical" evidence="1">
    <location>
        <begin position="387"/>
        <end position="410"/>
    </location>
</feature>
<evidence type="ECO:0000313" key="3">
    <source>
        <dbReference type="Proteomes" id="UP001172155"/>
    </source>
</evidence>
<evidence type="ECO:0000313" key="2">
    <source>
        <dbReference type="EMBL" id="KAK0752988.1"/>
    </source>
</evidence>
<accession>A0AA40F853</accession>
<comment type="caution">
    <text evidence="2">The sequence shown here is derived from an EMBL/GenBank/DDBJ whole genome shotgun (WGS) entry which is preliminary data.</text>
</comment>
<dbReference type="Proteomes" id="UP001172155">
    <property type="component" value="Unassembled WGS sequence"/>
</dbReference>
<feature type="transmembrane region" description="Helical" evidence="1">
    <location>
        <begin position="179"/>
        <end position="196"/>
    </location>
</feature>
<keyword evidence="1" id="KW-1133">Transmembrane helix</keyword>
<feature type="transmembrane region" description="Helical" evidence="1">
    <location>
        <begin position="115"/>
        <end position="137"/>
    </location>
</feature>
<reference evidence="2" key="1">
    <citation type="submission" date="2023-06" db="EMBL/GenBank/DDBJ databases">
        <title>Genome-scale phylogeny and comparative genomics of the fungal order Sordariales.</title>
        <authorList>
            <consortium name="Lawrence Berkeley National Laboratory"/>
            <person name="Hensen N."/>
            <person name="Bonometti L."/>
            <person name="Westerberg I."/>
            <person name="Brannstrom I.O."/>
            <person name="Guillou S."/>
            <person name="Cros-Aarteil S."/>
            <person name="Calhoun S."/>
            <person name="Haridas S."/>
            <person name="Kuo A."/>
            <person name="Mondo S."/>
            <person name="Pangilinan J."/>
            <person name="Riley R."/>
            <person name="LaButti K."/>
            <person name="Andreopoulos B."/>
            <person name="Lipzen A."/>
            <person name="Chen C."/>
            <person name="Yanf M."/>
            <person name="Daum C."/>
            <person name="Ng V."/>
            <person name="Clum A."/>
            <person name="Steindorff A."/>
            <person name="Ohm R."/>
            <person name="Martin F."/>
            <person name="Silar P."/>
            <person name="Natvig D."/>
            <person name="Lalanne C."/>
            <person name="Gautier V."/>
            <person name="Ament-velasquez S.L."/>
            <person name="Kruys A."/>
            <person name="Hutchinson M.I."/>
            <person name="Powell A.J."/>
            <person name="Barry K."/>
            <person name="Miller A.N."/>
            <person name="Grigoriev I.V."/>
            <person name="Debuchy R."/>
            <person name="Gladieux P."/>
            <person name="Thoren M.H."/>
            <person name="Johannesson H."/>
        </authorList>
    </citation>
    <scope>NUCLEOTIDE SEQUENCE</scope>
    <source>
        <strain evidence="2">SMH3187-1</strain>
    </source>
</reference>
<feature type="transmembrane region" description="Helical" evidence="1">
    <location>
        <begin position="347"/>
        <end position="367"/>
    </location>
</feature>
<feature type="transmembrane region" description="Helical" evidence="1">
    <location>
        <begin position="246"/>
        <end position="267"/>
    </location>
</feature>
<protein>
    <submittedName>
        <fullName evidence="2">Uncharacterized protein</fullName>
    </submittedName>
</protein>
<organism evidence="2 3">
    <name type="scientific">Schizothecium vesticola</name>
    <dbReference type="NCBI Taxonomy" id="314040"/>
    <lineage>
        <taxon>Eukaryota</taxon>
        <taxon>Fungi</taxon>
        <taxon>Dikarya</taxon>
        <taxon>Ascomycota</taxon>
        <taxon>Pezizomycotina</taxon>
        <taxon>Sordariomycetes</taxon>
        <taxon>Sordariomycetidae</taxon>
        <taxon>Sordariales</taxon>
        <taxon>Schizotheciaceae</taxon>
        <taxon>Schizothecium</taxon>
    </lineage>
</organism>
<keyword evidence="1" id="KW-0812">Transmembrane</keyword>
<keyword evidence="1" id="KW-0472">Membrane</keyword>
<feature type="transmembrane region" description="Helical" evidence="1">
    <location>
        <begin position="211"/>
        <end position="234"/>
    </location>
</feature>
<dbReference type="EMBL" id="JAUKUD010000001">
    <property type="protein sequence ID" value="KAK0752988.1"/>
    <property type="molecule type" value="Genomic_DNA"/>
</dbReference>
<feature type="transmembrane region" description="Helical" evidence="1">
    <location>
        <begin position="304"/>
        <end position="326"/>
    </location>
</feature>
<proteinExistence type="predicted"/>
<gene>
    <name evidence="2" type="ORF">B0T18DRAFT_423617</name>
</gene>
<keyword evidence="3" id="KW-1185">Reference proteome</keyword>
<sequence>MSVSTTSSWVPTATSPALSWAAPALEDFNFSHNCTLAGQWAAAEEVEFVPTLNYIRAALPEGFSPPPTDYQIIEWFTSNVVYGNETVYRAMRTSAVENCRFETCEALEWEGIADLAGIGMVITYFLEAIITTLLFLLMSLDHHKGRKSHVNNFFERLGLPRLHIPYRLSAAMSGSLDEFLNSAIVFALSMLAASIFENSISTLTHGDETTVYATLLSVLLPLFTVFPVAILQATARGTLRRSKLRAAIWLLMIVLIMVVCVVAMTTFKYLTHTENGDFYTTLTSQQNFERWCAPTEKEFSVRPAFFAGALTLAFGSIFWFVVVRTHRLFIGIPAFGPHRVLNTIREVWWLVVAGLNLIGMWTYLVLFTEYRRLIVQRAGYSQQDTRWSVGQVLALFTWAPVLVDFLYILILGPKKGLEGRISNQWDIVAKDNSSPTNGATKHMSLDKVSLVQDVEVSFPSPDFRYSRPSPREDAYLMQQKSRGQY</sequence>
<evidence type="ECO:0000256" key="1">
    <source>
        <dbReference type="SAM" id="Phobius"/>
    </source>
</evidence>
<dbReference type="AlphaFoldDB" id="A0AA40F853"/>
<name>A0AA40F853_9PEZI</name>